<name>A0A915YER6_9BACT</name>
<dbReference type="PANTHER" id="PTHR43068">
    <property type="entry name" value="SLR1854 PROTEIN"/>
    <property type="match status" value="1"/>
</dbReference>
<dbReference type="InterPro" id="IPR032633">
    <property type="entry name" value="ThiJ-like"/>
</dbReference>
<keyword evidence="1" id="KW-0315">Glutamine amidotransferase</keyword>
<reference evidence="1" key="1">
    <citation type="submission" date="2022-09" db="EMBL/GenBank/DDBJ databases">
        <title>Aureispira anguillicida sp. nov., isolated from Leptocephalus of Japanese eel Anguilla japonica.</title>
        <authorList>
            <person name="Yuasa K."/>
            <person name="Mekata T."/>
            <person name="Ikunari K."/>
        </authorList>
    </citation>
    <scope>NUCLEOTIDE SEQUENCE</scope>
    <source>
        <strain evidence="1">EL160426</strain>
    </source>
</reference>
<evidence type="ECO:0000313" key="2">
    <source>
        <dbReference type="Proteomes" id="UP001060919"/>
    </source>
</evidence>
<organism evidence="1 2">
    <name type="scientific">Aureispira anguillae</name>
    <dbReference type="NCBI Taxonomy" id="2864201"/>
    <lineage>
        <taxon>Bacteria</taxon>
        <taxon>Pseudomonadati</taxon>
        <taxon>Bacteroidota</taxon>
        <taxon>Saprospiria</taxon>
        <taxon>Saprospirales</taxon>
        <taxon>Saprospiraceae</taxon>
        <taxon>Aureispira</taxon>
    </lineage>
</organism>
<dbReference type="InterPro" id="IPR029062">
    <property type="entry name" value="Class_I_gatase-like"/>
</dbReference>
<gene>
    <name evidence="1" type="ORF">AsAng_0024880</name>
</gene>
<dbReference type="RefSeq" id="WP_264792920.1">
    <property type="nucleotide sequence ID" value="NZ_AP026867.1"/>
</dbReference>
<dbReference type="EMBL" id="AP026867">
    <property type="protein sequence ID" value="BDS11774.1"/>
    <property type="molecule type" value="Genomic_DNA"/>
</dbReference>
<dbReference type="Gene3D" id="3.40.50.880">
    <property type="match status" value="1"/>
</dbReference>
<dbReference type="PANTHER" id="PTHR43068:SF1">
    <property type="entry name" value="SLR1854 PROTEIN"/>
    <property type="match status" value="1"/>
</dbReference>
<evidence type="ECO:0000313" key="1">
    <source>
        <dbReference type="EMBL" id="BDS11774.1"/>
    </source>
</evidence>
<sequence>MRKRVLIPLPTYGVDPTEIAIPWKLMHKKNYDLVFSTPTGEKGTADQIMLTGKHLGIFKSLLWARKDAREAYTEMEKQNSFCHPLKYSELNAADFDAILLPGGHDKKVKEYLESKLLQQLIVDFFRAEKPVAGICHGVILIARSIDPATQKSVLFNYKTTALLKLQELLAFNLTRLWMGDYYLTYPETTTEDEVLRVLATKEHFLKGPRPIQRDTAQNLKCGFVVKDRNYLSARWPGDVYNFATQFITMIENSEAL</sequence>
<keyword evidence="2" id="KW-1185">Reference proteome</keyword>
<proteinExistence type="predicted"/>
<dbReference type="KEGG" id="aup:AsAng_0024880"/>
<dbReference type="Pfam" id="PF17124">
    <property type="entry name" value="ThiJ_like"/>
    <property type="match status" value="1"/>
</dbReference>
<dbReference type="AlphaFoldDB" id="A0A915YER6"/>
<dbReference type="SUPFAM" id="SSF52317">
    <property type="entry name" value="Class I glutamine amidotransferase-like"/>
    <property type="match status" value="1"/>
</dbReference>
<dbReference type="Proteomes" id="UP001060919">
    <property type="component" value="Chromosome"/>
</dbReference>
<protein>
    <submittedName>
        <fullName evidence="1">Type 1 glutamine amidotransferase domain-containing protein</fullName>
    </submittedName>
</protein>
<accession>A0A915YER6</accession>